<accession>A0A2P5FWZ5</accession>
<dbReference type="AlphaFoldDB" id="A0A2P5FWZ5"/>
<dbReference type="PANTHER" id="PTHR48236">
    <property type="entry name" value="COX19-LIKE CHCH FAMILY PROTEIN"/>
    <property type="match status" value="1"/>
</dbReference>
<evidence type="ECO:0000313" key="3">
    <source>
        <dbReference type="Proteomes" id="UP000237000"/>
    </source>
</evidence>
<organism evidence="2 3">
    <name type="scientific">Trema orientale</name>
    <name type="common">Charcoal tree</name>
    <name type="synonym">Celtis orientalis</name>
    <dbReference type="NCBI Taxonomy" id="63057"/>
    <lineage>
        <taxon>Eukaryota</taxon>
        <taxon>Viridiplantae</taxon>
        <taxon>Streptophyta</taxon>
        <taxon>Embryophyta</taxon>
        <taxon>Tracheophyta</taxon>
        <taxon>Spermatophyta</taxon>
        <taxon>Magnoliopsida</taxon>
        <taxon>eudicotyledons</taxon>
        <taxon>Gunneridae</taxon>
        <taxon>Pentapetalae</taxon>
        <taxon>rosids</taxon>
        <taxon>fabids</taxon>
        <taxon>Rosales</taxon>
        <taxon>Cannabaceae</taxon>
        <taxon>Trema</taxon>
    </lineage>
</organism>
<comment type="caution">
    <text evidence="2">The sequence shown here is derived from an EMBL/GenBank/DDBJ whole genome shotgun (WGS) entry which is preliminary data.</text>
</comment>
<gene>
    <name evidence="2" type="ORF">TorRG33x02_021100</name>
</gene>
<dbReference type="OrthoDB" id="1138405at2759"/>
<name>A0A2P5FWZ5_TREOI</name>
<evidence type="ECO:0000313" key="2">
    <source>
        <dbReference type="EMBL" id="POO02326.1"/>
    </source>
</evidence>
<sequence>MSYFLVVGSEQSQPPSTPTPTAAPTPLHQSDANDDDDNVKQLKECSSLYLALQDCLVNTNRNWKSCQIEVQALKSCNERKKNDKGE</sequence>
<dbReference type="InParanoid" id="A0A2P5FWZ5"/>
<feature type="region of interest" description="Disordered" evidence="1">
    <location>
        <begin position="1"/>
        <end position="38"/>
    </location>
</feature>
<proteinExistence type="predicted"/>
<evidence type="ECO:0000256" key="1">
    <source>
        <dbReference type="SAM" id="MobiDB-lite"/>
    </source>
</evidence>
<reference evidence="3" key="1">
    <citation type="submission" date="2016-06" db="EMBL/GenBank/DDBJ databases">
        <title>Parallel loss of symbiosis genes in relatives of nitrogen-fixing non-legume Parasponia.</title>
        <authorList>
            <person name="Van Velzen R."/>
            <person name="Holmer R."/>
            <person name="Bu F."/>
            <person name="Rutten L."/>
            <person name="Van Zeijl A."/>
            <person name="Liu W."/>
            <person name="Santuari L."/>
            <person name="Cao Q."/>
            <person name="Sharma T."/>
            <person name="Shen D."/>
            <person name="Roswanjaya Y."/>
            <person name="Wardhani T."/>
            <person name="Kalhor M.S."/>
            <person name="Jansen J."/>
            <person name="Van den Hoogen J."/>
            <person name="Gungor B."/>
            <person name="Hartog M."/>
            <person name="Hontelez J."/>
            <person name="Verver J."/>
            <person name="Yang W.-C."/>
            <person name="Schijlen E."/>
            <person name="Repin R."/>
            <person name="Schilthuizen M."/>
            <person name="Schranz E."/>
            <person name="Heidstra R."/>
            <person name="Miyata K."/>
            <person name="Fedorova E."/>
            <person name="Kohlen W."/>
            <person name="Bisseling T."/>
            <person name="Smit S."/>
            <person name="Geurts R."/>
        </authorList>
    </citation>
    <scope>NUCLEOTIDE SEQUENCE [LARGE SCALE GENOMIC DNA]</scope>
    <source>
        <strain evidence="3">cv. RG33-2</strain>
    </source>
</reference>
<dbReference type="Proteomes" id="UP000237000">
    <property type="component" value="Unassembled WGS sequence"/>
</dbReference>
<keyword evidence="3" id="KW-1185">Reference proteome</keyword>
<dbReference type="EMBL" id="JXTC01000005">
    <property type="protein sequence ID" value="POO02326.1"/>
    <property type="molecule type" value="Genomic_DNA"/>
</dbReference>
<dbReference type="PANTHER" id="PTHR48236:SF1">
    <property type="entry name" value="COX19-LIKE CHCH FAMILY PROTEIN"/>
    <property type="match status" value="1"/>
</dbReference>
<protein>
    <submittedName>
        <fullName evidence="2">Cox19-like CHCH family protein</fullName>
    </submittedName>
</protein>